<name>A0A9W4X7S4_9GLOM</name>
<feature type="non-terminal residue" evidence="1">
    <location>
        <position position="1"/>
    </location>
</feature>
<accession>A0A9W4X7S4</accession>
<dbReference type="Proteomes" id="UP001153678">
    <property type="component" value="Unassembled WGS sequence"/>
</dbReference>
<proteinExistence type="predicted"/>
<keyword evidence="2" id="KW-1185">Reference proteome</keyword>
<reference evidence="1" key="1">
    <citation type="submission" date="2022-08" db="EMBL/GenBank/DDBJ databases">
        <authorList>
            <person name="Kallberg Y."/>
            <person name="Tangrot J."/>
            <person name="Rosling A."/>
        </authorList>
    </citation>
    <scope>NUCLEOTIDE SEQUENCE</scope>
    <source>
        <strain evidence="1">Wild A</strain>
    </source>
</reference>
<dbReference type="AlphaFoldDB" id="A0A9W4X7S4"/>
<gene>
    <name evidence="1" type="ORF">FWILDA_LOCUS19866</name>
</gene>
<comment type="caution">
    <text evidence="1">The sequence shown here is derived from an EMBL/GenBank/DDBJ whole genome shotgun (WGS) entry which is preliminary data.</text>
</comment>
<dbReference type="EMBL" id="CAMKVN010026285">
    <property type="protein sequence ID" value="CAI2201036.1"/>
    <property type="molecule type" value="Genomic_DNA"/>
</dbReference>
<feature type="non-terminal residue" evidence="1">
    <location>
        <position position="54"/>
    </location>
</feature>
<organism evidence="1 2">
    <name type="scientific">Funneliformis geosporum</name>
    <dbReference type="NCBI Taxonomy" id="1117311"/>
    <lineage>
        <taxon>Eukaryota</taxon>
        <taxon>Fungi</taxon>
        <taxon>Fungi incertae sedis</taxon>
        <taxon>Mucoromycota</taxon>
        <taxon>Glomeromycotina</taxon>
        <taxon>Glomeromycetes</taxon>
        <taxon>Glomerales</taxon>
        <taxon>Glomeraceae</taxon>
        <taxon>Funneliformis</taxon>
    </lineage>
</organism>
<sequence length="54" mass="6153">ISGLEVEKNARAYLQKFRQSIRSNAPKIELKVENISPECELLPALPVGLEEKRF</sequence>
<evidence type="ECO:0000313" key="1">
    <source>
        <dbReference type="EMBL" id="CAI2201036.1"/>
    </source>
</evidence>
<evidence type="ECO:0000313" key="2">
    <source>
        <dbReference type="Proteomes" id="UP001153678"/>
    </source>
</evidence>
<protein>
    <submittedName>
        <fullName evidence="1">17871_t:CDS:1</fullName>
    </submittedName>
</protein>